<proteinExistence type="predicted"/>
<dbReference type="OrthoDB" id="5039718at2759"/>
<reference evidence="2 3" key="1">
    <citation type="submission" date="2020-05" db="EMBL/GenBank/DDBJ databases">
        <title>Identification and distribution of gene clusters putatively required for synthesis of sphingolipid metabolism inhibitors in phylogenetically diverse species of the filamentous fungus Fusarium.</title>
        <authorList>
            <person name="Kim H.-S."/>
            <person name="Busman M."/>
            <person name="Brown D.W."/>
            <person name="Divon H."/>
            <person name="Uhlig S."/>
            <person name="Proctor R.H."/>
        </authorList>
    </citation>
    <scope>NUCLEOTIDE SEQUENCE [LARGE SCALE GENOMIC DNA]</scope>
    <source>
        <strain evidence="2 3">NRRL 66243</strain>
    </source>
</reference>
<gene>
    <name evidence="2" type="ORF">FTJAE_8381</name>
</gene>
<dbReference type="EMBL" id="JAAQRI010000179">
    <property type="protein sequence ID" value="KAF5630011.1"/>
    <property type="molecule type" value="Genomic_DNA"/>
</dbReference>
<feature type="region of interest" description="Disordered" evidence="1">
    <location>
        <begin position="51"/>
        <end position="83"/>
    </location>
</feature>
<dbReference type="RefSeq" id="XP_037204597.1">
    <property type="nucleotide sequence ID" value="XM_037355191.1"/>
</dbReference>
<sequence>MAEKAKEEFSDLDKMLGLNKLLDDPITDEVGKEFKVTMDDTHENYADMAEKAKEELEDKSEGSHRLGRPWTKKKFDKAAELTE</sequence>
<evidence type="ECO:0000313" key="3">
    <source>
        <dbReference type="Proteomes" id="UP000530670"/>
    </source>
</evidence>
<dbReference type="GeneID" id="59307461"/>
<dbReference type="Proteomes" id="UP000530670">
    <property type="component" value="Unassembled WGS sequence"/>
</dbReference>
<comment type="caution">
    <text evidence="2">The sequence shown here is derived from an EMBL/GenBank/DDBJ whole genome shotgun (WGS) entry which is preliminary data.</text>
</comment>
<protein>
    <submittedName>
        <fullName evidence="2">Uncharacterized protein</fullName>
    </submittedName>
</protein>
<organism evidence="2 3">
    <name type="scientific">Fusarium tjaetaba</name>
    <dbReference type="NCBI Taxonomy" id="1567544"/>
    <lineage>
        <taxon>Eukaryota</taxon>
        <taxon>Fungi</taxon>
        <taxon>Dikarya</taxon>
        <taxon>Ascomycota</taxon>
        <taxon>Pezizomycotina</taxon>
        <taxon>Sordariomycetes</taxon>
        <taxon>Hypocreomycetidae</taxon>
        <taxon>Hypocreales</taxon>
        <taxon>Nectriaceae</taxon>
        <taxon>Fusarium</taxon>
        <taxon>Fusarium fujikuroi species complex</taxon>
    </lineage>
</organism>
<keyword evidence="3" id="KW-1185">Reference proteome</keyword>
<evidence type="ECO:0000256" key="1">
    <source>
        <dbReference type="SAM" id="MobiDB-lite"/>
    </source>
</evidence>
<accession>A0A8H5R8I2</accession>
<feature type="compositionally biased region" description="Basic residues" evidence="1">
    <location>
        <begin position="65"/>
        <end position="75"/>
    </location>
</feature>
<feature type="compositionally biased region" description="Basic and acidic residues" evidence="1">
    <location>
        <begin position="51"/>
        <end position="64"/>
    </location>
</feature>
<dbReference type="AlphaFoldDB" id="A0A8H5R8I2"/>
<evidence type="ECO:0000313" key="2">
    <source>
        <dbReference type="EMBL" id="KAF5630011.1"/>
    </source>
</evidence>
<name>A0A8H5R8I2_9HYPO</name>